<dbReference type="InterPro" id="IPR029057">
    <property type="entry name" value="PRTase-like"/>
</dbReference>
<dbReference type="SUPFAM" id="SSF53271">
    <property type="entry name" value="PRTase-like"/>
    <property type="match status" value="1"/>
</dbReference>
<feature type="domain" description="Double zinc ribbon" evidence="3">
    <location>
        <begin position="10"/>
        <end position="68"/>
    </location>
</feature>
<keyword evidence="4" id="KW-0808">Transferase</keyword>
<dbReference type="KEGG" id="php:PhaeoP97_03476"/>
<gene>
    <name evidence="4" type="ORF">PhaeoP97_03476</name>
</gene>
<keyword evidence="5" id="KW-1185">Reference proteome</keyword>
<dbReference type="OrthoDB" id="9779910at2"/>
<dbReference type="GO" id="GO:0016740">
    <property type="term" value="F:transferase activity"/>
    <property type="evidence" value="ECO:0007669"/>
    <property type="project" value="UniProtKB-KW"/>
</dbReference>
<dbReference type="InterPro" id="IPR000836">
    <property type="entry name" value="PRTase_dom"/>
</dbReference>
<evidence type="ECO:0000256" key="1">
    <source>
        <dbReference type="ARBA" id="ARBA00008007"/>
    </source>
</evidence>
<evidence type="ECO:0000313" key="5">
    <source>
        <dbReference type="Proteomes" id="UP000183859"/>
    </source>
</evidence>
<evidence type="ECO:0000259" key="2">
    <source>
        <dbReference type="Pfam" id="PF00156"/>
    </source>
</evidence>
<dbReference type="InterPro" id="IPR051910">
    <property type="entry name" value="ComF/GntX_DNA_util-trans"/>
</dbReference>
<dbReference type="RefSeq" id="WP_072506124.1">
    <property type="nucleotide sequence ID" value="NZ_CP016364.1"/>
</dbReference>
<feature type="domain" description="Phosphoribosyltransferase" evidence="2">
    <location>
        <begin position="183"/>
        <end position="239"/>
    </location>
</feature>
<dbReference type="STRING" id="1844006.PhaeoP97_03476"/>
<name>A0A1L3I9H3_9RHOB</name>
<dbReference type="InterPro" id="IPR044005">
    <property type="entry name" value="DZR_2"/>
</dbReference>
<sequence length="242" mass="26563">MLKARIQTAVSLIYPPRCLACGDWVDSDFGLCGACWRETSFVSGTCCDGCGVPLMGEDDGFRLECDDCIDHPRPWQQGRAALIYEGTARRLILALKHGDRTEIAGPAAGWLERAAAELLEDDPLVAPVPLHWSRFLRRRFNQSDLLARVVARNSGLAYCPDLLRRTERTPSLEGQSRSQRYATLARSIMAHPKRAKQIRGRTVLLIDDVMTSGATLTACSEACLGAGARAVRVAVLARVTHT</sequence>
<dbReference type="PANTHER" id="PTHR47505">
    <property type="entry name" value="DNA UTILIZATION PROTEIN YHGH"/>
    <property type="match status" value="1"/>
</dbReference>
<reference evidence="5" key="1">
    <citation type="submission" date="2016-07" db="EMBL/GenBank/DDBJ databases">
        <title>Phaeobacter portensis sp. nov., a tropodithietic acid producing bacterium isolated from a German harbor.</title>
        <authorList>
            <person name="Freese H.M."/>
            <person name="Bunk B."/>
            <person name="Breider S."/>
            <person name="Brinkhoff T."/>
        </authorList>
    </citation>
    <scope>NUCLEOTIDE SEQUENCE [LARGE SCALE GENOMIC DNA]</scope>
    <source>
        <strain evidence="5">P97</strain>
    </source>
</reference>
<dbReference type="EMBL" id="CP016364">
    <property type="protein sequence ID" value="APG48829.1"/>
    <property type="molecule type" value="Genomic_DNA"/>
</dbReference>
<dbReference type="Gene3D" id="3.40.50.2020">
    <property type="match status" value="1"/>
</dbReference>
<proteinExistence type="inferred from homology"/>
<accession>A0A1L3I9H3</accession>
<comment type="similarity">
    <text evidence="1">Belongs to the ComF/GntX family.</text>
</comment>
<organism evidence="4 5">
    <name type="scientific">Phaeobacter porticola</name>
    <dbReference type="NCBI Taxonomy" id="1844006"/>
    <lineage>
        <taxon>Bacteria</taxon>
        <taxon>Pseudomonadati</taxon>
        <taxon>Pseudomonadota</taxon>
        <taxon>Alphaproteobacteria</taxon>
        <taxon>Rhodobacterales</taxon>
        <taxon>Roseobacteraceae</taxon>
        <taxon>Phaeobacter</taxon>
    </lineage>
</organism>
<protein>
    <submittedName>
        <fullName evidence="4">Phosphoribosyl transferase-like protein</fullName>
    </submittedName>
</protein>
<dbReference type="Pfam" id="PF00156">
    <property type="entry name" value="Pribosyltran"/>
    <property type="match status" value="1"/>
</dbReference>
<dbReference type="PANTHER" id="PTHR47505:SF1">
    <property type="entry name" value="DNA UTILIZATION PROTEIN YHGH"/>
    <property type="match status" value="1"/>
</dbReference>
<evidence type="ECO:0000259" key="3">
    <source>
        <dbReference type="Pfam" id="PF18912"/>
    </source>
</evidence>
<dbReference type="Pfam" id="PF18912">
    <property type="entry name" value="DZR_2"/>
    <property type="match status" value="1"/>
</dbReference>
<evidence type="ECO:0000313" key="4">
    <source>
        <dbReference type="EMBL" id="APG48829.1"/>
    </source>
</evidence>
<dbReference type="Proteomes" id="UP000183859">
    <property type="component" value="Chromosome"/>
</dbReference>
<dbReference type="AlphaFoldDB" id="A0A1L3I9H3"/>
<dbReference type="CDD" id="cd06223">
    <property type="entry name" value="PRTases_typeI"/>
    <property type="match status" value="1"/>
</dbReference>